<keyword evidence="3" id="KW-1185">Reference proteome</keyword>
<name>A0A074TNY7_9RHOB</name>
<dbReference type="RefSeq" id="WP_038063697.1">
    <property type="nucleotide sequence ID" value="NZ_FOVB01000002.1"/>
</dbReference>
<dbReference type="STRING" id="1185766.SAMN05216224_102347"/>
<comment type="caution">
    <text evidence="2">The sequence shown here is derived from an EMBL/GenBank/DDBJ whole genome shotgun (WGS) entry which is preliminary data.</text>
</comment>
<dbReference type="OrthoDB" id="8283038at2"/>
<protein>
    <recommendedName>
        <fullName evidence="4">Type I secretion protein</fullName>
    </recommendedName>
</protein>
<dbReference type="AlphaFoldDB" id="A0A074TNY7"/>
<dbReference type="eggNOG" id="ENOG502ZA9C">
    <property type="taxonomic scope" value="Bacteria"/>
</dbReference>
<evidence type="ECO:0000313" key="3">
    <source>
        <dbReference type="Proteomes" id="UP000027725"/>
    </source>
</evidence>
<feature type="compositionally biased region" description="Low complexity" evidence="1">
    <location>
        <begin position="239"/>
        <end position="249"/>
    </location>
</feature>
<accession>A0A074TNY7</accession>
<dbReference type="EMBL" id="JHEH01000005">
    <property type="protein sequence ID" value="KEP70703.1"/>
    <property type="molecule type" value="Genomic_DNA"/>
</dbReference>
<evidence type="ECO:0008006" key="4">
    <source>
        <dbReference type="Google" id="ProtNLM"/>
    </source>
</evidence>
<sequence>MLDRHSEIIAHFIGAFQQTTEQLSARQQYDTFRAMQLGETQQGPLLNVTVHMSSDYALGGFSPELSLKLEGLPPREAPQLIHEIALSTPRGMALPVTTPLQPLYLAPFLGASAGVASGPTQYQVVLDAPSSFATYTFQSNVLHDGDVIDMVPFELPEAFEGGFSQAAITGKLDALSDLADRLSLGGGGISNLSIADQVQVVSDAIEALDGASGADGADVVLYRKTSSGPDPQPEGSKSAEATPTEAPAPDAFSGAVVMDGVFTDAVPTTLADRLEARNPPQDEEPELLPGQVRVEGESVAESSAAGRVETPATPHTNVPEITQSLETGDNLLLNQAQVSHNWLDAPVIAAAGSAHSLSVISQTNVIRDHDIGAGGKTLHAGLDDPASAGHNIATQTTSSNPVDFLAPRLAEGDTMIGLVRITGDLMIDNTTVQVNQVHDSDIVSYSFGWHQTEISTGGNTAVNLETLLQLGGRFDVILAGGNLMQLTMIEQINVLLDDDLFLGGGGGAHSTHDNLAWNEAQISRVGTDTATEMSDHFQSALKALGDLSKLGGGHVPSSAEFAAAAKLLGDPLMSGLDSLRVLYVEGDLMIRDTLTQINILSDSDVVSVALPGDDAMPTVSTGGNTLVNVAALTVNGVDSAVMAGAGSYSDAVLYQAGMLDMEGDSFKMAGATSALKGDLASEAVVFLTDDGPFGPDAFDEETHFIPDAGNSGTLDALHSVLA</sequence>
<dbReference type="Proteomes" id="UP000027725">
    <property type="component" value="Unassembled WGS sequence"/>
</dbReference>
<evidence type="ECO:0000313" key="2">
    <source>
        <dbReference type="EMBL" id="KEP70703.1"/>
    </source>
</evidence>
<reference evidence="2 3" key="1">
    <citation type="submission" date="2014-03" db="EMBL/GenBank/DDBJ databases">
        <title>The draft genome sequence of Thioclava dalianensis DLFJ1-1.</title>
        <authorList>
            <person name="Lai Q."/>
            <person name="Shao Z."/>
        </authorList>
    </citation>
    <scope>NUCLEOTIDE SEQUENCE [LARGE SCALE GENOMIC DNA]</scope>
    <source>
        <strain evidence="2 3">DLFJ1-1</strain>
    </source>
</reference>
<evidence type="ECO:0000256" key="1">
    <source>
        <dbReference type="SAM" id="MobiDB-lite"/>
    </source>
</evidence>
<organism evidence="2 3">
    <name type="scientific">Thioclava dalianensis</name>
    <dbReference type="NCBI Taxonomy" id="1185766"/>
    <lineage>
        <taxon>Bacteria</taxon>
        <taxon>Pseudomonadati</taxon>
        <taxon>Pseudomonadota</taxon>
        <taxon>Alphaproteobacteria</taxon>
        <taxon>Rhodobacterales</taxon>
        <taxon>Paracoccaceae</taxon>
        <taxon>Thioclava</taxon>
    </lineage>
</organism>
<gene>
    <name evidence="2" type="ORF">DL1_15420</name>
</gene>
<feature type="region of interest" description="Disordered" evidence="1">
    <location>
        <begin position="222"/>
        <end position="250"/>
    </location>
</feature>
<proteinExistence type="predicted"/>